<reference evidence="1" key="1">
    <citation type="submission" date="2020-03" db="EMBL/GenBank/DDBJ databases">
        <title>The deep terrestrial virosphere.</title>
        <authorList>
            <person name="Holmfeldt K."/>
            <person name="Nilsson E."/>
            <person name="Simone D."/>
            <person name="Lopez-Fernandez M."/>
            <person name="Wu X."/>
            <person name="de Brujin I."/>
            <person name="Lundin D."/>
            <person name="Andersson A."/>
            <person name="Bertilsson S."/>
            <person name="Dopson M."/>
        </authorList>
    </citation>
    <scope>NUCLEOTIDE SEQUENCE</scope>
    <source>
        <strain evidence="1">TM448A01681</strain>
        <strain evidence="2">TM448B01302</strain>
    </source>
</reference>
<evidence type="ECO:0000313" key="1">
    <source>
        <dbReference type="EMBL" id="QJA50284.1"/>
    </source>
</evidence>
<name>A0A6H1ZRT6_9ZZZZ</name>
<sequence>MNKLKKLKIKATTGWLLFGLAVIVSAGLVFAYSGDAPNIVIEGDYIEAPETPLETPIIEDEMLGGSMKWSKQGNRVTWIESGKFADKSVVLFSILNPVDYGKATSTDATYNAATHEVSTSTVRSINLDITGVATSTTAIICGGASTATAEPTYELLNLTLPTSTPGVFNNNQATTTDGLGVIGTGSATQILLTHDYDYFNCIATGTPATVAYWDTTAVNGVIGTNNTFDGTYSVEIIKNLQ</sequence>
<dbReference type="AlphaFoldDB" id="A0A6H1ZRT6"/>
<accession>A0A6H1ZRT6</accession>
<protein>
    <submittedName>
        <fullName evidence="1">Uncharacterized protein</fullName>
    </submittedName>
</protein>
<organism evidence="1">
    <name type="scientific">viral metagenome</name>
    <dbReference type="NCBI Taxonomy" id="1070528"/>
    <lineage>
        <taxon>unclassified sequences</taxon>
        <taxon>metagenomes</taxon>
        <taxon>organismal metagenomes</taxon>
    </lineage>
</organism>
<gene>
    <name evidence="1" type="ORF">TM448A01681_0010</name>
    <name evidence="2" type="ORF">TM448B01302_0010</name>
</gene>
<dbReference type="EMBL" id="MT144731">
    <property type="protein sequence ID" value="QJH98406.1"/>
    <property type="molecule type" value="Genomic_DNA"/>
</dbReference>
<dbReference type="EMBL" id="MT144185">
    <property type="protein sequence ID" value="QJA50284.1"/>
    <property type="molecule type" value="Genomic_DNA"/>
</dbReference>
<proteinExistence type="predicted"/>
<evidence type="ECO:0000313" key="2">
    <source>
        <dbReference type="EMBL" id="QJH98406.1"/>
    </source>
</evidence>